<evidence type="ECO:0000313" key="2">
    <source>
        <dbReference type="Proteomes" id="UP000620874"/>
    </source>
</evidence>
<dbReference type="Proteomes" id="UP000620874">
    <property type="component" value="Unassembled WGS sequence"/>
</dbReference>
<accession>A0ABR8Y6S6</accession>
<comment type="caution">
    <text evidence="1">The sequence shown here is derived from an EMBL/GenBank/DDBJ whole genome shotgun (WGS) entry which is preliminary data.</text>
</comment>
<dbReference type="RefSeq" id="WP_191763340.1">
    <property type="nucleotide sequence ID" value="NZ_JACSPP010000011.1"/>
</dbReference>
<evidence type="ECO:0008006" key="3">
    <source>
        <dbReference type="Google" id="ProtNLM"/>
    </source>
</evidence>
<keyword evidence="2" id="KW-1185">Reference proteome</keyword>
<proteinExistence type="predicted"/>
<reference evidence="1 2" key="1">
    <citation type="submission" date="2020-08" db="EMBL/GenBank/DDBJ databases">
        <title>A Genomic Blueprint of the Chicken Gut Microbiome.</title>
        <authorList>
            <person name="Gilroy R."/>
            <person name="Ravi A."/>
            <person name="Getino M."/>
            <person name="Pursley I."/>
            <person name="Horton D.L."/>
            <person name="Alikhan N.-F."/>
            <person name="Baker D."/>
            <person name="Gharbi K."/>
            <person name="Hall N."/>
            <person name="Watson M."/>
            <person name="Adriaenssens E.M."/>
            <person name="Foster-Nyarko E."/>
            <person name="Jarju S."/>
            <person name="Secka A."/>
            <person name="Antonio M."/>
            <person name="Oren A."/>
            <person name="Chaudhuri R."/>
            <person name="La Ragione R.M."/>
            <person name="Hildebrand F."/>
            <person name="Pallen M.J."/>
        </authorList>
    </citation>
    <scope>NUCLEOTIDE SEQUENCE [LARGE SCALE GENOMIC DNA]</scope>
    <source>
        <strain evidence="1 2">Sa1CVN1</strain>
    </source>
</reference>
<name>A0ABR8Y6S6_9BACT</name>
<sequence length="331" mass="38849">MTDYIATWFYRESADEASFYPQMGQKGDSALVHSVYMQIQVPFFRTFRHYNPAARLLFFTNLKREGLPRFLLELFDELSVETVTLPYTRRPPKGWYEAWQNQFYLYDILSGMDGRMQADDTLLVCDADCLCRMPLDPLFDEIRNNGSALYEFITDRSATINGITLPQMEAFYEACYNKPPRLPLAYYGGEFIGLRGDNVRRINEAYPELWAFNLAQAGLQAPKLNEEAHVLSMLAERLDLRNAIANRYVKRMWTSPQFNNVRPGDEHLAVWHLPYEKKRGLYRLFRLLEKQKGLGDEARFWEKAKAWTGVPAVSLVKRLRDRWTTLRMRFD</sequence>
<organism evidence="1 2">
    <name type="scientific">Phocaeicola intestinalis</name>
    <dbReference type="NCBI Taxonomy" id="2762212"/>
    <lineage>
        <taxon>Bacteria</taxon>
        <taxon>Pseudomonadati</taxon>
        <taxon>Bacteroidota</taxon>
        <taxon>Bacteroidia</taxon>
        <taxon>Bacteroidales</taxon>
        <taxon>Bacteroidaceae</taxon>
        <taxon>Phocaeicola</taxon>
    </lineage>
</organism>
<gene>
    <name evidence="1" type="ORF">H9625_05500</name>
</gene>
<evidence type="ECO:0000313" key="1">
    <source>
        <dbReference type="EMBL" id="MBD8039910.1"/>
    </source>
</evidence>
<dbReference type="EMBL" id="JACSPP010000011">
    <property type="protein sequence ID" value="MBD8039910.1"/>
    <property type="molecule type" value="Genomic_DNA"/>
</dbReference>
<protein>
    <recommendedName>
        <fullName evidence="3">Glycosyl transferase</fullName>
    </recommendedName>
</protein>